<dbReference type="GO" id="GO:0004553">
    <property type="term" value="F:hydrolase activity, hydrolyzing O-glycosyl compounds"/>
    <property type="evidence" value="ECO:0007669"/>
    <property type="project" value="InterPro"/>
</dbReference>
<evidence type="ECO:0000256" key="2">
    <source>
        <dbReference type="ARBA" id="ARBA00022801"/>
    </source>
</evidence>
<evidence type="ECO:0000256" key="1">
    <source>
        <dbReference type="ARBA" id="ARBA00005336"/>
    </source>
</evidence>
<reference evidence="5 6" key="1">
    <citation type="submission" date="2009-09" db="EMBL/GenBank/DDBJ databases">
        <authorList>
            <person name="Weinstock G."/>
            <person name="Sodergren E."/>
            <person name="Clifton S."/>
            <person name="Fulton L."/>
            <person name="Fulton B."/>
            <person name="Courtney L."/>
            <person name="Fronick C."/>
            <person name="Harrison M."/>
            <person name="Strong C."/>
            <person name="Farmer C."/>
            <person name="Delahaunty K."/>
            <person name="Markovic C."/>
            <person name="Hall O."/>
            <person name="Minx P."/>
            <person name="Tomlinson C."/>
            <person name="Mitreva M."/>
            <person name="Nelson J."/>
            <person name="Hou S."/>
            <person name="Wollam A."/>
            <person name="Pepin K.H."/>
            <person name="Johnson M."/>
            <person name="Bhonagiri V."/>
            <person name="Nash W.E."/>
            <person name="Warren W."/>
            <person name="Chinwalla A."/>
            <person name="Mardis E.R."/>
            <person name="Wilson R.K."/>
        </authorList>
    </citation>
    <scope>NUCLEOTIDE SEQUENCE [LARGE SCALE GENOMIC DNA]</scope>
    <source>
        <strain evidence="6">ATCC 35185 / DSM 20758 / VPI D19B-28</strain>
    </source>
</reference>
<dbReference type="Pfam" id="PF00933">
    <property type="entry name" value="Glyco_hydro_3"/>
    <property type="match status" value="1"/>
</dbReference>
<dbReference type="eggNOG" id="COG1472">
    <property type="taxonomic scope" value="Bacteria"/>
</dbReference>
<evidence type="ECO:0000313" key="5">
    <source>
        <dbReference type="EMBL" id="EEX76240.1"/>
    </source>
</evidence>
<dbReference type="InterPro" id="IPR001764">
    <property type="entry name" value="Glyco_hydro_3_N"/>
</dbReference>
<dbReference type="PANTHER" id="PTHR30480">
    <property type="entry name" value="BETA-HEXOSAMINIDASE-RELATED"/>
    <property type="match status" value="1"/>
</dbReference>
<proteinExistence type="inferred from homology"/>
<dbReference type="InterPro" id="IPR036962">
    <property type="entry name" value="Glyco_hydro_3_N_sf"/>
</dbReference>
<comment type="similarity">
    <text evidence="1">Belongs to the glycosyl hydrolase 3 family.</text>
</comment>
<evidence type="ECO:0000313" key="6">
    <source>
        <dbReference type="Proteomes" id="UP000003505"/>
    </source>
</evidence>
<gene>
    <name evidence="5" type="ORF">SELSPUOL_02405</name>
</gene>
<feature type="domain" description="Glycoside hydrolase family 3 N-terminal" evidence="4">
    <location>
        <begin position="79"/>
        <end position="401"/>
    </location>
</feature>
<dbReference type="SUPFAM" id="SSF51445">
    <property type="entry name" value="(Trans)glycosidases"/>
    <property type="match status" value="1"/>
</dbReference>
<dbReference type="PANTHER" id="PTHR30480:SF16">
    <property type="entry name" value="GLYCOSIDE HYDROLASE FAMILY 3 DOMAIN PROTEIN"/>
    <property type="match status" value="1"/>
</dbReference>
<evidence type="ECO:0000256" key="3">
    <source>
        <dbReference type="ARBA" id="ARBA00023295"/>
    </source>
</evidence>
<name>C9LY46_SELS3</name>
<comment type="caution">
    <text evidence="5">The sequence shown here is derived from an EMBL/GenBank/DDBJ whole genome shotgun (WGS) entry which is preliminary data.</text>
</comment>
<sequence length="408" mass="43596">MKHTPSKESSMTKNRANRKTSLVPLLLCLIIFCTSLLLAGCLARSDDAASKDSAASHTQKGLSPDEKAAAIVQKMSDAEKVGQLLMIGIQGAELDADSRFMLSEYHIGGVILFDRNMKSQEQVRALNDSLQKNASDAGLPLFLAIDEEGGAVARMKEAFLPPPAAAEIGRTGDPQAAYRYAADTAHGLKAMGFNLNFAPVADLGATYGRSYADDAATATKFVAAALEGHADAGLLATLKHFPGLGRGESDTHEDTVTVRADRATLEASDLVPFREMITKRNAAKNAKGASGWFVMATHTMYPALDAKNPASLSPAILQGLLREELSYDGVIVTDDLEMGAISRHYGFDRAGVEAILAGADLVLVCHDYAHETAVYNGLLKAVKSGEISKDRLDASVRRIVKAKIEYLE</sequence>
<evidence type="ECO:0000259" key="4">
    <source>
        <dbReference type="Pfam" id="PF00933"/>
    </source>
</evidence>
<dbReference type="InterPro" id="IPR050226">
    <property type="entry name" value="NagZ_Beta-hexosaminidase"/>
</dbReference>
<protein>
    <submittedName>
        <fullName evidence="5">Glycosyl hydrolase family 3 N-terminal domain protein</fullName>
    </submittedName>
</protein>
<dbReference type="InterPro" id="IPR017853">
    <property type="entry name" value="GH"/>
</dbReference>
<dbReference type="GO" id="GO:0005975">
    <property type="term" value="P:carbohydrate metabolic process"/>
    <property type="evidence" value="ECO:0007669"/>
    <property type="project" value="InterPro"/>
</dbReference>
<dbReference type="EMBL" id="ACKP02000050">
    <property type="protein sequence ID" value="EEX76240.1"/>
    <property type="molecule type" value="Genomic_DNA"/>
</dbReference>
<organism evidence="5 6">
    <name type="scientific">Selenomonas sputigena (strain ATCC 35185 / DSM 20758 / CCUG 44933 / VPI D19B-28)</name>
    <dbReference type="NCBI Taxonomy" id="546271"/>
    <lineage>
        <taxon>Bacteria</taxon>
        <taxon>Bacillati</taxon>
        <taxon>Bacillota</taxon>
        <taxon>Negativicutes</taxon>
        <taxon>Selenomonadales</taxon>
        <taxon>Selenomonadaceae</taxon>
        <taxon>Selenomonas</taxon>
    </lineage>
</organism>
<dbReference type="GO" id="GO:0009254">
    <property type="term" value="P:peptidoglycan turnover"/>
    <property type="evidence" value="ECO:0007669"/>
    <property type="project" value="TreeGrafter"/>
</dbReference>
<dbReference type="Proteomes" id="UP000003505">
    <property type="component" value="Unassembled WGS sequence"/>
</dbReference>
<dbReference type="STRING" id="546271.Selsp_0302"/>
<keyword evidence="2 5" id="KW-0378">Hydrolase</keyword>
<accession>C9LY46</accession>
<dbReference type="AlphaFoldDB" id="C9LY46"/>
<keyword evidence="3" id="KW-0326">Glycosidase</keyword>
<dbReference type="Gene3D" id="3.20.20.300">
    <property type="entry name" value="Glycoside hydrolase, family 3, N-terminal domain"/>
    <property type="match status" value="1"/>
</dbReference>